<evidence type="ECO:0000313" key="2">
    <source>
        <dbReference type="EMBL" id="CAF1218456.1"/>
    </source>
</evidence>
<organism evidence="2 3">
    <name type="scientific">Adineta steineri</name>
    <dbReference type="NCBI Taxonomy" id="433720"/>
    <lineage>
        <taxon>Eukaryota</taxon>
        <taxon>Metazoa</taxon>
        <taxon>Spiralia</taxon>
        <taxon>Gnathifera</taxon>
        <taxon>Rotifera</taxon>
        <taxon>Eurotatoria</taxon>
        <taxon>Bdelloidea</taxon>
        <taxon>Adinetida</taxon>
        <taxon>Adinetidae</taxon>
        <taxon>Adineta</taxon>
    </lineage>
</organism>
<comment type="caution">
    <text evidence="2">The sequence shown here is derived from an EMBL/GenBank/DDBJ whole genome shotgun (WGS) entry which is preliminary data.</text>
</comment>
<dbReference type="Proteomes" id="UP000663891">
    <property type="component" value="Unassembled WGS sequence"/>
</dbReference>
<reference evidence="2" key="1">
    <citation type="submission" date="2021-02" db="EMBL/GenBank/DDBJ databases">
        <authorList>
            <person name="Nowell W R."/>
        </authorList>
    </citation>
    <scope>NUCLEOTIDE SEQUENCE</scope>
</reference>
<protein>
    <recommendedName>
        <fullName evidence="1">T4 RNA ligase 1 C-terminal domain-containing protein</fullName>
    </recommendedName>
</protein>
<proteinExistence type="predicted"/>
<dbReference type="AlphaFoldDB" id="A0A814XLF8"/>
<dbReference type="OrthoDB" id="9991999at2759"/>
<dbReference type="Gene3D" id="1.10.3550.20">
    <property type="match status" value="1"/>
</dbReference>
<name>A0A814XLF8_9BILA</name>
<accession>A0A814XLF8</accession>
<dbReference type="Pfam" id="PF20819">
    <property type="entry name" value="T4_Rnl1_C"/>
    <property type="match status" value="1"/>
</dbReference>
<sequence length="387" mass="45056">MDTLMPELYENLVSLCSKDIGFCFKDIEFDSLKYRIFNYNLCSYDQFSNNPSALNCRGTMFDITNLEDIQLVCLPPEKFFNYEEGNGANIHRLGTFGVQMEKLDGSLISTYLHKQQMKLKSKASLTSSQAIEATQLLTGNYFDEIEKIVRDNKTVNFEYTSPSNQVVLYYDQSQLRIISIRCHLTGKTLFGNKLIEYLKENNFTTSILNVVSFKNIVNDITHDKLLNDIRSEIEGEGYVIEIINSNQISYLVKIKNTKYLLLHHTKFNCTSNKYLFECVINEQTDDLRSLFVNQDGYLQRIKDMEKKVQPIYNKIIQTVESFYEENKNLSRKDYAIKATNSNDMKIYMSLLMNLYGGKENDYKKFSINQMKTIFEISDDKNTNTEQD</sequence>
<evidence type="ECO:0000313" key="3">
    <source>
        <dbReference type="Proteomes" id="UP000663891"/>
    </source>
</evidence>
<feature type="domain" description="T4 RNA ligase 1 C-terminal" evidence="1">
    <location>
        <begin position="269"/>
        <end position="360"/>
    </location>
</feature>
<dbReference type="EMBL" id="CAJNON010000359">
    <property type="protein sequence ID" value="CAF1218456.1"/>
    <property type="molecule type" value="Genomic_DNA"/>
</dbReference>
<evidence type="ECO:0000259" key="1">
    <source>
        <dbReference type="Pfam" id="PF20819"/>
    </source>
</evidence>
<dbReference type="InterPro" id="IPR049042">
    <property type="entry name" value="T4_Rnl1_C"/>
</dbReference>
<gene>
    <name evidence="2" type="ORF">VCS650_LOCUS26578</name>
</gene>